<sequence length="191" mass="21424">MALPNTIPARLVAALSEENRWRFGLACFVRQCPTLLYFDSLGVEIPTHEVSSMRSSSVELLSTPGQKPDWLPEWARTLVRQLEESMPDLSEGDHPAYAFTALYSQAAAVDALKLSFEMNRDSISNLWSATEQVVASYLYQVLQVSEDEEEHPWLAREADWMLEVAEAINTPKAVAPLLVRANGLHLHAQPF</sequence>
<keyword evidence="2" id="KW-1185">Reference proteome</keyword>
<dbReference type="EMBL" id="QNRR01000013">
    <property type="protein sequence ID" value="RBP37705.1"/>
    <property type="molecule type" value="Genomic_DNA"/>
</dbReference>
<dbReference type="Gene3D" id="1.20.1590.10">
    <property type="entry name" value="YP_001051499.1 domain like"/>
    <property type="match status" value="1"/>
</dbReference>
<accession>A0A366H9E2</accession>
<dbReference type="InterPro" id="IPR023381">
    <property type="entry name" value="YP001051499.1-like_dom_sf"/>
</dbReference>
<reference evidence="1 2" key="1">
    <citation type="submission" date="2018-06" db="EMBL/GenBank/DDBJ databases">
        <title>Genomic Encyclopedia of Type Strains, Phase IV (KMG-IV): sequencing the most valuable type-strain genomes for metagenomic binning, comparative biology and taxonomic classification.</title>
        <authorList>
            <person name="Goeker M."/>
        </authorList>
    </citation>
    <scope>NUCLEOTIDE SEQUENCE [LARGE SCALE GENOMIC DNA]</scope>
    <source>
        <strain evidence="1 2">DSM 25532</strain>
    </source>
</reference>
<evidence type="ECO:0000313" key="1">
    <source>
        <dbReference type="EMBL" id="RBP37705.1"/>
    </source>
</evidence>
<dbReference type="RefSeq" id="WP_113961402.1">
    <property type="nucleotide sequence ID" value="NZ_QNRR01000013.1"/>
</dbReference>
<gene>
    <name evidence="1" type="ORF">DES53_11387</name>
</gene>
<evidence type="ECO:0000313" key="2">
    <source>
        <dbReference type="Proteomes" id="UP000253426"/>
    </source>
</evidence>
<dbReference type="AlphaFoldDB" id="A0A366H9E2"/>
<organism evidence="1 2">
    <name type="scientific">Roseimicrobium gellanilyticum</name>
    <dbReference type="NCBI Taxonomy" id="748857"/>
    <lineage>
        <taxon>Bacteria</taxon>
        <taxon>Pseudomonadati</taxon>
        <taxon>Verrucomicrobiota</taxon>
        <taxon>Verrucomicrobiia</taxon>
        <taxon>Verrucomicrobiales</taxon>
        <taxon>Verrucomicrobiaceae</taxon>
        <taxon>Roseimicrobium</taxon>
    </lineage>
</organism>
<proteinExistence type="predicted"/>
<protein>
    <submittedName>
        <fullName evidence="1">Uncharacterized protein</fullName>
    </submittedName>
</protein>
<dbReference type="Proteomes" id="UP000253426">
    <property type="component" value="Unassembled WGS sequence"/>
</dbReference>
<comment type="caution">
    <text evidence="1">The sequence shown here is derived from an EMBL/GenBank/DDBJ whole genome shotgun (WGS) entry which is preliminary data.</text>
</comment>
<name>A0A366H9E2_9BACT</name>